<dbReference type="AlphaFoldDB" id="Q0VTG5"/>
<evidence type="ECO:0000313" key="1">
    <source>
        <dbReference type="EMBL" id="CAL15497.1"/>
    </source>
</evidence>
<protein>
    <submittedName>
        <fullName evidence="1">Uncharacterized protein</fullName>
    </submittedName>
</protein>
<dbReference type="STRING" id="393595.ABO_0049"/>
<reference evidence="1 2" key="1">
    <citation type="journal article" date="2006" name="Nat. Biotechnol.">
        <title>Genome sequence of the ubiquitous hydrocarbon-degrading marine bacterium Alcanivorax borkumensis.</title>
        <authorList>
            <person name="Schneiker S."/>
            <person name="Martins dos Santos V.A.P."/>
            <person name="Bartels D."/>
            <person name="Bekel T."/>
            <person name="Brecht M."/>
            <person name="Buhrmester J."/>
            <person name="Chernikova T.N."/>
            <person name="Denaro R."/>
            <person name="Ferrer M."/>
            <person name="Gertler C."/>
            <person name="Goesmann A."/>
            <person name="Golyshina O.V."/>
            <person name="Kaminski F."/>
            <person name="Khachane A.N."/>
            <person name="Lang S."/>
            <person name="Linke B."/>
            <person name="McHardy A.C."/>
            <person name="Meyer F."/>
            <person name="Nechitaylo T."/>
            <person name="Puehler A."/>
            <person name="Regenhardt D."/>
            <person name="Rupp O."/>
            <person name="Sabirova J.S."/>
            <person name="Selbitschka W."/>
            <person name="Yakimov M.M."/>
            <person name="Timmis K.N."/>
            <person name="Vorhoelter F.-J."/>
            <person name="Weidner S."/>
            <person name="Kaiser O."/>
            <person name="Golyshin P.N."/>
        </authorList>
    </citation>
    <scope>NUCLEOTIDE SEQUENCE [LARGE SCALE GENOMIC DNA]</scope>
    <source>
        <strain evidence="2">ATCC 700651 / DSM 11573 / NCIMB 13689 / SK2</strain>
    </source>
</reference>
<sequence>MPLKERLSADSLMESFPGSRDLLTRLGLLGAQVSRKIAIDQVKVDSGMLSNLKVDKVSLGSASIGTLSVTNGSASLNNASAVLNQVRSIVELGLRLDWEIDLGWIGNWDGSESLGSLDVPVDLGTITIPDLADIDLQIPAIDIPGLVADMQPIRDLDLGSLEIAGMRLDKLGLPSAGLSVSGMGIGELSLSSLSVPAAEGESLRVNHAAPTGQLKLPGASLSNVNIPSISLPSAQSGAFDADATASDKSLTVDLGILKVTIAVTPTVHLNVGSMTLKDAQLSAKLGNVSLNEISLPVALEGISGGGLGLSSINVSKLTF</sequence>
<name>Q0VTG5_ALCBS</name>
<dbReference type="HOGENOM" id="CLU_870552_0_0_6"/>
<dbReference type="KEGG" id="abo:ABO_0049"/>
<evidence type="ECO:0000313" key="2">
    <source>
        <dbReference type="Proteomes" id="UP000008871"/>
    </source>
</evidence>
<proteinExistence type="predicted"/>
<accession>Q0VTG5</accession>
<dbReference type="RefSeq" id="WP_011587347.1">
    <property type="nucleotide sequence ID" value="NC_008260.1"/>
</dbReference>
<dbReference type="EMBL" id="AM286690">
    <property type="protein sequence ID" value="CAL15497.1"/>
    <property type="molecule type" value="Genomic_DNA"/>
</dbReference>
<dbReference type="Proteomes" id="UP000008871">
    <property type="component" value="Chromosome"/>
</dbReference>
<keyword evidence="2" id="KW-1185">Reference proteome</keyword>
<gene>
    <name evidence="1" type="ordered locus">ABO_0049</name>
</gene>
<dbReference type="OrthoDB" id="6074699at2"/>
<organism evidence="1 2">
    <name type="scientific">Alcanivorax borkumensis (strain ATCC 700651 / DSM 11573 / NCIMB 13689 / SK2)</name>
    <dbReference type="NCBI Taxonomy" id="393595"/>
    <lineage>
        <taxon>Bacteria</taxon>
        <taxon>Pseudomonadati</taxon>
        <taxon>Pseudomonadota</taxon>
        <taxon>Gammaproteobacteria</taxon>
        <taxon>Oceanospirillales</taxon>
        <taxon>Alcanivoracaceae</taxon>
        <taxon>Alcanivorax</taxon>
    </lineage>
</organism>